<dbReference type="SUPFAM" id="SSF53182">
    <property type="entry name" value="Pyrrolidone carboxyl peptidase (pyroglutamate aminopeptidase)"/>
    <property type="match status" value="1"/>
</dbReference>
<dbReference type="Gene3D" id="3.40.630.20">
    <property type="entry name" value="Peptidase C15, pyroglutamyl peptidase I-like"/>
    <property type="match status" value="1"/>
</dbReference>
<organism evidence="2 3">
    <name type="scientific">Nocardiopsis alba</name>
    <dbReference type="NCBI Taxonomy" id="53437"/>
    <lineage>
        <taxon>Bacteria</taxon>
        <taxon>Bacillati</taxon>
        <taxon>Actinomycetota</taxon>
        <taxon>Actinomycetes</taxon>
        <taxon>Streptosporangiales</taxon>
        <taxon>Nocardiopsidaceae</taxon>
        <taxon>Nocardiopsis</taxon>
    </lineage>
</organism>
<feature type="region of interest" description="Disordered" evidence="1">
    <location>
        <begin position="221"/>
        <end position="247"/>
    </location>
</feature>
<gene>
    <name evidence="2" type="ORF">GTW20_25015</name>
</gene>
<dbReference type="AlphaFoldDB" id="A0A7K2IZP7"/>
<sequence length="354" mass="38406">MHHDTTPEENRALLPAPLRILERSGFGAAAPLFTADLRDADSFERAREVVASHASRLWTEAVREDGGPVDDRPLYWARLTLAARLRSWSPSFPLEAERRAELARLLETASRGITELDFPPGDRWVRVVVTGFDPFHLDGDPECSNPSGAVALALDGLTFPMGERTALVRSALFPVRWSDFEEGMVEEALAPPHGVADAVITLSRGRPDRFDLEVFNGAWRGGGTDNLGQTRTEPVPVSEGPGPEWTRTSLPVEEIVAAVEGPYRVVANTEVVEVPAGGAEPVTRPEGPSEGSSARSGGGGDYLSNEIAYRNTLLRDRLGSHARSGHVHLPKTTRPEEHVDVVEQTRAIVAAALI</sequence>
<dbReference type="InterPro" id="IPR036440">
    <property type="entry name" value="Peptidase_C15-like_sf"/>
</dbReference>
<evidence type="ECO:0000256" key="1">
    <source>
        <dbReference type="SAM" id="MobiDB-lite"/>
    </source>
</evidence>
<feature type="compositionally biased region" description="Low complexity" evidence="1">
    <location>
        <begin position="285"/>
        <end position="295"/>
    </location>
</feature>
<comment type="caution">
    <text evidence="2">The sequence shown here is derived from an EMBL/GenBank/DDBJ whole genome shotgun (WGS) entry which is preliminary data.</text>
</comment>
<proteinExistence type="predicted"/>
<accession>A0A7K2IZP7</accession>
<feature type="region of interest" description="Disordered" evidence="1">
    <location>
        <begin position="276"/>
        <end position="302"/>
    </location>
</feature>
<reference evidence="2 3" key="1">
    <citation type="journal article" date="2019" name="Nat. Commun.">
        <title>The antimicrobial potential of Streptomyces from insect microbiomes.</title>
        <authorList>
            <person name="Chevrette M.G."/>
            <person name="Carlson C.M."/>
            <person name="Ortega H.E."/>
            <person name="Thomas C."/>
            <person name="Ananiev G.E."/>
            <person name="Barns K.J."/>
            <person name="Book A.J."/>
            <person name="Cagnazzo J."/>
            <person name="Carlos C."/>
            <person name="Flanigan W."/>
            <person name="Grubbs K.J."/>
            <person name="Horn H.A."/>
            <person name="Hoffmann F.M."/>
            <person name="Klassen J.L."/>
            <person name="Knack J.J."/>
            <person name="Lewin G.R."/>
            <person name="McDonald B.R."/>
            <person name="Muller L."/>
            <person name="Melo W.G.P."/>
            <person name="Pinto-Tomas A.A."/>
            <person name="Schmitz A."/>
            <person name="Wendt-Pienkowski E."/>
            <person name="Wildman S."/>
            <person name="Zhao M."/>
            <person name="Zhang F."/>
            <person name="Bugni T.S."/>
            <person name="Andes D.R."/>
            <person name="Pupo M.T."/>
            <person name="Currie C.R."/>
        </authorList>
    </citation>
    <scope>NUCLEOTIDE SEQUENCE [LARGE SCALE GENOMIC DNA]</scope>
    <source>
        <strain evidence="2 3">SID5840</strain>
    </source>
</reference>
<dbReference type="Proteomes" id="UP000467124">
    <property type="component" value="Unassembled WGS sequence"/>
</dbReference>
<dbReference type="EMBL" id="WWHY01000001">
    <property type="protein sequence ID" value="MYR35433.1"/>
    <property type="molecule type" value="Genomic_DNA"/>
</dbReference>
<dbReference type="RefSeq" id="WP_161112066.1">
    <property type="nucleotide sequence ID" value="NZ_WWHY01000001.1"/>
</dbReference>
<evidence type="ECO:0000313" key="2">
    <source>
        <dbReference type="EMBL" id="MYR35433.1"/>
    </source>
</evidence>
<name>A0A7K2IZP7_9ACTN</name>
<evidence type="ECO:0000313" key="3">
    <source>
        <dbReference type="Proteomes" id="UP000467124"/>
    </source>
</evidence>
<protein>
    <submittedName>
        <fullName evidence="2">Pyroglutamyl peptidase</fullName>
    </submittedName>
</protein>
<feature type="compositionally biased region" description="Low complexity" evidence="1">
    <location>
        <begin position="233"/>
        <end position="244"/>
    </location>
</feature>